<dbReference type="EMBL" id="GEDG01032070">
    <property type="protein sequence ID" value="JAP11015.1"/>
    <property type="molecule type" value="Transcribed_RNA"/>
</dbReference>
<protein>
    <submittedName>
        <fullName evidence="1">Putative ovule protein</fullName>
    </submittedName>
</protein>
<organism evidence="1">
    <name type="scientific">Solanum chacoense</name>
    <name type="common">Chaco potato</name>
    <dbReference type="NCBI Taxonomy" id="4108"/>
    <lineage>
        <taxon>Eukaryota</taxon>
        <taxon>Viridiplantae</taxon>
        <taxon>Streptophyta</taxon>
        <taxon>Embryophyta</taxon>
        <taxon>Tracheophyta</taxon>
        <taxon>Spermatophyta</taxon>
        <taxon>Magnoliopsida</taxon>
        <taxon>eudicotyledons</taxon>
        <taxon>Gunneridae</taxon>
        <taxon>Pentapetalae</taxon>
        <taxon>asterids</taxon>
        <taxon>lamiids</taxon>
        <taxon>Solanales</taxon>
        <taxon>Solanaceae</taxon>
        <taxon>Solanoideae</taxon>
        <taxon>Solaneae</taxon>
        <taxon>Solanum</taxon>
    </lineage>
</organism>
<proteinExistence type="predicted"/>
<reference evidence="1" key="1">
    <citation type="submission" date="2015-12" db="EMBL/GenBank/DDBJ databases">
        <title>Gene expression during late stages of embryo sac development: a critical building block for successful pollen-pistil interactions.</title>
        <authorList>
            <person name="Liu Y."/>
            <person name="Joly V."/>
            <person name="Sabar M."/>
            <person name="Matton D.P."/>
        </authorList>
    </citation>
    <scope>NUCLEOTIDE SEQUENCE</scope>
</reference>
<evidence type="ECO:0000313" key="1">
    <source>
        <dbReference type="EMBL" id="JAP11015.1"/>
    </source>
</evidence>
<name>A0A0V0GTL7_SOLCH</name>
<sequence length="90" mass="10490">MFDDVFRKEAPFYNNQLCVIPFTIVQGFFVVPLSNDCFWTSSPLDVINVPCVLEFLEMKFSTFKLNSPTLIESVFWDNNHIPTLSLHRNN</sequence>
<dbReference type="AlphaFoldDB" id="A0A0V0GTL7"/>
<accession>A0A0V0GTL7</accession>